<keyword evidence="3" id="KW-1185">Reference proteome</keyword>
<keyword evidence="1" id="KW-1133">Transmembrane helix</keyword>
<feature type="transmembrane region" description="Helical" evidence="1">
    <location>
        <begin position="12"/>
        <end position="31"/>
    </location>
</feature>
<dbReference type="AlphaFoldDB" id="A0A7D5GWQ1"/>
<gene>
    <name evidence="2" type="ORF">HUG10_05915</name>
</gene>
<dbReference type="EMBL" id="CP058529">
    <property type="protein sequence ID" value="QLG27109.1"/>
    <property type="molecule type" value="Genomic_DNA"/>
</dbReference>
<keyword evidence="1" id="KW-0812">Transmembrane</keyword>
<dbReference type="Proteomes" id="UP000509750">
    <property type="component" value="Chromosome"/>
</dbReference>
<accession>A0A7D5GWQ1</accession>
<protein>
    <submittedName>
        <fullName evidence="2">Uncharacterized protein</fullName>
    </submittedName>
</protein>
<name>A0A7D5GWQ1_9EURY</name>
<dbReference type="KEGG" id="halg:HUG10_05915"/>
<organism evidence="2 3">
    <name type="scientific">Halorarum halophilum</name>
    <dbReference type="NCBI Taxonomy" id="2743090"/>
    <lineage>
        <taxon>Archaea</taxon>
        <taxon>Methanobacteriati</taxon>
        <taxon>Methanobacteriota</taxon>
        <taxon>Stenosarchaea group</taxon>
        <taxon>Halobacteria</taxon>
        <taxon>Halobacteriales</taxon>
        <taxon>Haloferacaceae</taxon>
        <taxon>Halorarum</taxon>
    </lineage>
</organism>
<feature type="transmembrane region" description="Helical" evidence="1">
    <location>
        <begin position="37"/>
        <end position="61"/>
    </location>
</feature>
<evidence type="ECO:0000313" key="2">
    <source>
        <dbReference type="EMBL" id="QLG27109.1"/>
    </source>
</evidence>
<evidence type="ECO:0000313" key="3">
    <source>
        <dbReference type="Proteomes" id="UP000509750"/>
    </source>
</evidence>
<evidence type="ECO:0000256" key="1">
    <source>
        <dbReference type="SAM" id="Phobius"/>
    </source>
</evidence>
<dbReference type="GeneID" id="56028350"/>
<keyword evidence="1" id="KW-0472">Membrane</keyword>
<dbReference type="RefSeq" id="WP_179168684.1">
    <property type="nucleotide sequence ID" value="NZ_CP058529.1"/>
</dbReference>
<reference evidence="2 3" key="1">
    <citation type="submission" date="2020-07" db="EMBL/GenBank/DDBJ databases">
        <title>Gai3-2, isolated from salt lake.</title>
        <authorList>
            <person name="Cui H."/>
            <person name="Shi X."/>
        </authorList>
    </citation>
    <scope>NUCLEOTIDE SEQUENCE [LARGE SCALE GENOMIC DNA]</scope>
    <source>
        <strain evidence="2 3">Gai3-2</strain>
    </source>
</reference>
<sequence length="75" mass="8546">MRPVRDFVDDRANHLGVVFLLLTTALVYEMYAQSSWALSGLFAALFLFVACLYCFAWAAFLRSMDPDRSVLDYIA</sequence>
<proteinExistence type="predicted"/>